<name>A0A8D9PF08_9VIRU</name>
<proteinExistence type="predicted"/>
<organism evidence="1">
    <name type="scientific">Bacteriophage sp</name>
    <dbReference type="NCBI Taxonomy" id="38018"/>
    <lineage>
        <taxon>Viruses</taxon>
    </lineage>
</organism>
<reference evidence="1" key="1">
    <citation type="journal article" date="2021" name="Proc. Natl. Acad. Sci. U.S.A.">
        <title>A Catalog of Tens of Thousands of Viruses from Human Metagenomes Reveals Hidden Associations with Chronic Diseases.</title>
        <authorList>
            <person name="Tisza M.J."/>
            <person name="Buck C.B."/>
        </authorList>
    </citation>
    <scope>NUCLEOTIDE SEQUENCE</scope>
    <source>
        <strain evidence="1">CtOZu12</strain>
    </source>
</reference>
<dbReference type="EMBL" id="BK029940">
    <property type="protein sequence ID" value="DAD55980.1"/>
    <property type="molecule type" value="Genomic_DNA"/>
</dbReference>
<accession>A0A8D9PF08</accession>
<sequence length="66" mass="7772">MGKNDTMVDELKPDKYIPNMKDFGDLKDGVDYAKLMVNAKTQEEFDKWAKYREEKMLRHDMNLNGA</sequence>
<protein>
    <submittedName>
        <fullName evidence="1">Uncharacterized protein</fullName>
    </submittedName>
</protein>
<evidence type="ECO:0000313" key="1">
    <source>
        <dbReference type="EMBL" id="DAD55980.1"/>
    </source>
</evidence>